<evidence type="ECO:0000256" key="7">
    <source>
        <dbReference type="ARBA" id="ARBA00022989"/>
    </source>
</evidence>
<name>A0A0D5CBW1_9TELE</name>
<dbReference type="InterPro" id="IPR001421">
    <property type="entry name" value="ATP8_metazoa"/>
</dbReference>
<feature type="transmembrane region" description="Helical" evidence="16">
    <location>
        <begin position="20"/>
        <end position="36"/>
    </location>
</feature>
<accession>A0A0D5CBW1</accession>
<reference evidence="17" key="1">
    <citation type="submission" date="2014-11" db="EMBL/GenBank/DDBJ databases">
        <authorList>
            <person name="Zheng Leyun."/>
            <person name="Xie Junfeng."/>
            <person name="Xie Zhenzhen."/>
            <person name="Tang Zhujing."/>
            <person name="Tang Lin."/>
            <person name="Huang Zhongchi."/>
            <person name="Zhang Yong."/>
            <person name="Lin Haoran."/>
        </authorList>
    </citation>
    <scope>NUCLEOTIDE SEQUENCE</scope>
</reference>
<keyword evidence="4 14" id="KW-0138">CF(0)</keyword>
<geneLocation type="mitochondrion" evidence="17"/>
<dbReference type="GO" id="GO:0015986">
    <property type="term" value="P:proton motive force-driven ATP synthesis"/>
    <property type="evidence" value="ECO:0007669"/>
    <property type="project" value="InterPro"/>
</dbReference>
<dbReference type="PANTHER" id="PTHR39937:SF1">
    <property type="entry name" value="ATP SYNTHASE PROTEIN 8"/>
    <property type="match status" value="1"/>
</dbReference>
<keyword evidence="6 14" id="KW-0375">Hydrogen ion transport</keyword>
<evidence type="ECO:0000256" key="10">
    <source>
        <dbReference type="ARBA" id="ARBA00023136"/>
    </source>
</evidence>
<comment type="function">
    <text evidence="12">Subunit 8, of the mitochondrial membrane ATP synthase complex (F(1)F(0) ATP synthase or Complex V) that produces ATP from ADP in the presence of a proton gradient across the membrane which is generated by electron transport complexes of the respiratory chain. ATP synthase complex consist of a soluble F(1) head domain - the catalytic core - and a membrane F(1) domain - the membrane proton channel. These two domains are linked by a central stalk rotating inside the F(1) region and a stationary peripheral stalk. During catalysis, ATP synthesis in the catalytic domain of F(1) is coupled via a rotary mechanism of the central stalk subunits to proton translocation. In vivo, can only synthesize ATP although its ATP hydrolase activity can be activated artificially in vitro. Part of the complex F(0) domain.</text>
</comment>
<keyword evidence="7 16" id="KW-1133">Transmembrane helix</keyword>
<dbReference type="GO" id="GO:0015078">
    <property type="term" value="F:proton transmembrane transporter activity"/>
    <property type="evidence" value="ECO:0007669"/>
    <property type="project" value="InterPro"/>
</dbReference>
<dbReference type="Pfam" id="PF00895">
    <property type="entry name" value="ATP-synt_8"/>
    <property type="match status" value="1"/>
</dbReference>
<comment type="subunit">
    <text evidence="13">Component of the ATP synthase complex composed at least of ATP5F1A/subunit alpha, ATP5F1B/subunit beta, ATP5MC1/subunit c (homooctomer), MT-ATP6/subunit a, MT-ATP8/subunit 8, ATP5ME/subunit e, ATP5MF/subunit f, ATP5MG/subunit g, ATP5MK/subunit k, ATP5MJ/subunit j, ATP5F1C/subunit gamma, ATP5F1D/subunit delta, ATP5F1E/subunit epsilon, ATP5PF/subunit F6, ATP5PB/subunit b, ATP5PD/subunit d, ATP5PO/subunit OSCP. ATP synthase complex consists of a soluble F(1) head domain (subunits alpha(3) and beta(3)) - the catalytic core - and a membrane F(0) domain - the membrane proton channel (subunits c, a, 8, e, f, g, k and j). These two domains are linked by a central stalk (subunits gamma, delta, and epsilon) rotating inside the F1 region and a stationary peripheral stalk (subunits F6, b, d, and OSCP).</text>
</comment>
<dbReference type="GO" id="GO:0045259">
    <property type="term" value="C:proton-transporting ATP synthase complex"/>
    <property type="evidence" value="ECO:0007669"/>
    <property type="project" value="UniProtKB-KW"/>
</dbReference>
<keyword evidence="5 14" id="KW-0812">Transmembrane</keyword>
<evidence type="ECO:0000256" key="3">
    <source>
        <dbReference type="ARBA" id="ARBA00022448"/>
    </source>
</evidence>
<evidence type="ECO:0000256" key="2">
    <source>
        <dbReference type="ARBA" id="ARBA00008892"/>
    </source>
</evidence>
<keyword evidence="10 16" id="KW-0472">Membrane</keyword>
<gene>
    <name evidence="17" type="primary">ATP8</name>
</gene>
<evidence type="ECO:0000256" key="13">
    <source>
        <dbReference type="ARBA" id="ARBA00064647"/>
    </source>
</evidence>
<keyword evidence="11" id="KW-0066">ATP synthesis</keyword>
<evidence type="ECO:0000256" key="6">
    <source>
        <dbReference type="ARBA" id="ARBA00022781"/>
    </source>
</evidence>
<evidence type="ECO:0000256" key="5">
    <source>
        <dbReference type="ARBA" id="ARBA00022692"/>
    </source>
</evidence>
<dbReference type="InterPro" id="IPR050635">
    <property type="entry name" value="ATPase_protein_8"/>
</dbReference>
<keyword evidence="8 14" id="KW-0406">Ion transport</keyword>
<evidence type="ECO:0000313" key="17">
    <source>
        <dbReference type="EMBL" id="AJW76250.1"/>
    </source>
</evidence>
<proteinExistence type="inferred from homology"/>
<evidence type="ECO:0000256" key="4">
    <source>
        <dbReference type="ARBA" id="ARBA00022547"/>
    </source>
</evidence>
<evidence type="ECO:0000256" key="14">
    <source>
        <dbReference type="RuleBase" id="RU003661"/>
    </source>
</evidence>
<evidence type="ECO:0000256" key="8">
    <source>
        <dbReference type="ARBA" id="ARBA00023065"/>
    </source>
</evidence>
<keyword evidence="3 14" id="KW-0813">Transport</keyword>
<evidence type="ECO:0000256" key="15">
    <source>
        <dbReference type="SAM" id="MobiDB-lite"/>
    </source>
</evidence>
<dbReference type="AlphaFoldDB" id="A0A0D5CBW1"/>
<organism evidence="17">
    <name type="scientific">Drepane longimana</name>
    <name type="common">concertina fish</name>
    <dbReference type="NCBI Taxonomy" id="1003726"/>
    <lineage>
        <taxon>Eukaryota</taxon>
        <taxon>Metazoa</taxon>
        <taxon>Chordata</taxon>
        <taxon>Craniata</taxon>
        <taxon>Vertebrata</taxon>
        <taxon>Euteleostomi</taxon>
        <taxon>Actinopterygii</taxon>
        <taxon>Neopterygii</taxon>
        <taxon>Teleostei</taxon>
        <taxon>Neoteleostei</taxon>
        <taxon>Acanthomorphata</taxon>
        <taxon>Eupercaria</taxon>
        <taxon>Ephippiformes</taxon>
        <taxon>Drepaneidae</taxon>
        <taxon>Drepane</taxon>
    </lineage>
</organism>
<comment type="subcellular location">
    <subcellularLocation>
        <location evidence="1 14">Mitochondrion membrane</location>
        <topology evidence="1 14">Single-pass membrane protein</topology>
    </subcellularLocation>
</comment>
<comment type="similarity">
    <text evidence="2 14">Belongs to the ATPase protein 8 family.</text>
</comment>
<evidence type="ECO:0000256" key="16">
    <source>
        <dbReference type="SAM" id="Phobius"/>
    </source>
</evidence>
<dbReference type="PANTHER" id="PTHR39937">
    <property type="entry name" value="ATP SYNTHASE PROTEIN 8"/>
    <property type="match status" value="1"/>
</dbReference>
<evidence type="ECO:0000256" key="12">
    <source>
        <dbReference type="ARBA" id="ARBA00053067"/>
    </source>
</evidence>
<keyword evidence="9 14" id="KW-0496">Mitochondrion</keyword>
<evidence type="ECO:0000256" key="11">
    <source>
        <dbReference type="ARBA" id="ARBA00023310"/>
    </source>
</evidence>
<dbReference type="EMBL" id="KP164983">
    <property type="protein sequence ID" value="AJW76250.1"/>
    <property type="molecule type" value="Genomic_DNA"/>
</dbReference>
<evidence type="ECO:0000256" key="1">
    <source>
        <dbReference type="ARBA" id="ARBA00004304"/>
    </source>
</evidence>
<protein>
    <recommendedName>
        <fullName evidence="14">ATP synthase complex subunit 8</fullName>
    </recommendedName>
</protein>
<evidence type="ECO:0000256" key="9">
    <source>
        <dbReference type="ARBA" id="ARBA00023128"/>
    </source>
</evidence>
<dbReference type="GO" id="GO:0031966">
    <property type="term" value="C:mitochondrial membrane"/>
    <property type="evidence" value="ECO:0007669"/>
    <property type="project" value="UniProtKB-SubCell"/>
</dbReference>
<feature type="region of interest" description="Disordered" evidence="15">
    <location>
        <begin position="47"/>
        <end position="67"/>
    </location>
</feature>
<sequence>MLNLWLPPTLSDMPQLDPTPWCPIFIFSWYIFLTILPPKVMAHSYANEPTPKSAKPQKTEAWNWPWH</sequence>